<organism evidence="2 3">
    <name type="scientific">Sulfurimonas hongkongensis</name>
    <dbReference type="NCBI Taxonomy" id="1172190"/>
    <lineage>
        <taxon>Bacteria</taxon>
        <taxon>Pseudomonadati</taxon>
        <taxon>Campylobacterota</taxon>
        <taxon>Epsilonproteobacteria</taxon>
        <taxon>Campylobacterales</taxon>
        <taxon>Sulfurimonadaceae</taxon>
        <taxon>Sulfurimonas</taxon>
    </lineage>
</organism>
<gene>
    <name evidence="2" type="ORF">M947_01025</name>
</gene>
<accession>T0KTR9</accession>
<dbReference type="EMBL" id="AUPZ01000002">
    <property type="protein sequence ID" value="EQB40409.1"/>
    <property type="molecule type" value="Genomic_DNA"/>
</dbReference>
<feature type="coiled-coil region" evidence="1">
    <location>
        <begin position="25"/>
        <end position="68"/>
    </location>
</feature>
<proteinExistence type="predicted"/>
<dbReference type="PATRIC" id="fig|1172190.3.peg.197"/>
<keyword evidence="1" id="KW-0175">Coiled coil</keyword>
<evidence type="ECO:0000256" key="1">
    <source>
        <dbReference type="SAM" id="Coils"/>
    </source>
</evidence>
<name>T0KTR9_9BACT</name>
<dbReference type="STRING" id="1172190.M947_01025"/>
<evidence type="ECO:0000313" key="2">
    <source>
        <dbReference type="EMBL" id="EQB40409.1"/>
    </source>
</evidence>
<dbReference type="AlphaFoldDB" id="T0KTR9"/>
<keyword evidence="3" id="KW-1185">Reference proteome</keyword>
<protein>
    <submittedName>
        <fullName evidence="2">Uncharacterized protein</fullName>
    </submittedName>
</protein>
<dbReference type="Proteomes" id="UP000015520">
    <property type="component" value="Unassembled WGS sequence"/>
</dbReference>
<sequence length="90" mass="10248">MAIETNKNLTTLETFQKESPLLDMKKIYANNQNMLQEDNKEKEDEDIMAQLQKKLKILEAKLSHAKESEKAAIQAQIGVLLSQMVSLLDT</sequence>
<comment type="caution">
    <text evidence="2">The sequence shown here is derived from an EMBL/GenBank/DDBJ whole genome shotgun (WGS) entry which is preliminary data.</text>
</comment>
<evidence type="ECO:0000313" key="3">
    <source>
        <dbReference type="Proteomes" id="UP000015520"/>
    </source>
</evidence>
<reference evidence="2 3" key="1">
    <citation type="submission" date="2013-07" db="EMBL/GenBank/DDBJ databases">
        <title>Sulfurimonas hongkongensis AST-10 Genome Sequencing.</title>
        <authorList>
            <person name="Cai L."/>
            <person name="Zhang T."/>
        </authorList>
    </citation>
    <scope>NUCLEOTIDE SEQUENCE [LARGE SCALE GENOMIC DNA]</scope>
    <source>
        <strain evidence="2 3">AST-10</strain>
    </source>
</reference>